<feature type="region of interest" description="Disordered" evidence="1">
    <location>
        <begin position="1"/>
        <end position="20"/>
    </location>
</feature>
<evidence type="ECO:0000313" key="4">
    <source>
        <dbReference type="Proteomes" id="UP001390339"/>
    </source>
</evidence>
<dbReference type="PANTHER" id="PTHR28019:SF2">
    <property type="entry name" value="CELL MEMBRANE PROTEIN YLR413W-RELATED"/>
    <property type="match status" value="1"/>
</dbReference>
<keyword evidence="2" id="KW-0472">Membrane</keyword>
<evidence type="ECO:0000256" key="1">
    <source>
        <dbReference type="SAM" id="MobiDB-lite"/>
    </source>
</evidence>
<feature type="transmembrane region" description="Helical" evidence="2">
    <location>
        <begin position="208"/>
        <end position="230"/>
    </location>
</feature>
<dbReference type="InterPro" id="IPR009571">
    <property type="entry name" value="SUR7/Rim9-like_fungi"/>
</dbReference>
<dbReference type="Proteomes" id="UP001390339">
    <property type="component" value="Unassembled WGS sequence"/>
</dbReference>
<reference evidence="3 4" key="1">
    <citation type="journal article" date="2024" name="IMA Fungus">
        <title>Apiospora arundinis, a panoply of carbohydrate-active enzymes and secondary metabolites.</title>
        <authorList>
            <person name="Sorensen T."/>
            <person name="Petersen C."/>
            <person name="Muurmann A.T."/>
            <person name="Christiansen J.V."/>
            <person name="Brundto M.L."/>
            <person name="Overgaard C.K."/>
            <person name="Boysen A.T."/>
            <person name="Wollenberg R.D."/>
            <person name="Larsen T.O."/>
            <person name="Sorensen J.L."/>
            <person name="Nielsen K.L."/>
            <person name="Sondergaard T.E."/>
        </authorList>
    </citation>
    <scope>NUCLEOTIDE SEQUENCE [LARGE SCALE GENOMIC DNA]</scope>
    <source>
        <strain evidence="3 4">AAU 773</strain>
    </source>
</reference>
<keyword evidence="2" id="KW-1133">Transmembrane helix</keyword>
<feature type="compositionally biased region" description="Basic residues" evidence="1">
    <location>
        <begin position="1"/>
        <end position="11"/>
    </location>
</feature>
<sequence>MALPSFRKRRSANASSADGSAKDGAMAEAEAANIKQLTKTRRNVALVSSFCYLLAFIFLVLVEIGNTKGTKVLGEMYFFKLDMADIIPQSVPNLTLMNSIARTLGLHDFYQVGLWNFCEGYEDEGITYCSTPQTLWWFNPVEILKNELFAGASIPLPAQVNEILSLLRIASNIMFGFFLTSTILDFLMIFIAPIVLYSRWWSMPVGILSFIAFILATVAAAIGTAMSLVFKYALTSQSDLNIQVEVGTKMVAFMWVAVGFTFISFVIHSGLCCCCTSRRDVRTGRRGTVNSTTGRADEKSRTGNKLPSFGRNSTRS</sequence>
<gene>
    <name evidence="3" type="ORF">PGQ11_005001</name>
</gene>
<name>A0ABR2JA22_9PEZI</name>
<keyword evidence="4" id="KW-1185">Reference proteome</keyword>
<dbReference type="EMBL" id="JAPCWZ010000003">
    <property type="protein sequence ID" value="KAK8874487.1"/>
    <property type="molecule type" value="Genomic_DNA"/>
</dbReference>
<proteinExistence type="predicted"/>
<comment type="caution">
    <text evidence="3">The sequence shown here is derived from an EMBL/GenBank/DDBJ whole genome shotgun (WGS) entry which is preliminary data.</text>
</comment>
<dbReference type="PANTHER" id="PTHR28019">
    <property type="entry name" value="CELL MEMBRANE PROTEIN YLR413W-RELATED"/>
    <property type="match status" value="1"/>
</dbReference>
<evidence type="ECO:0000313" key="3">
    <source>
        <dbReference type="EMBL" id="KAK8874487.1"/>
    </source>
</evidence>
<evidence type="ECO:0000256" key="2">
    <source>
        <dbReference type="SAM" id="Phobius"/>
    </source>
</evidence>
<feature type="region of interest" description="Disordered" evidence="1">
    <location>
        <begin position="284"/>
        <end position="316"/>
    </location>
</feature>
<feature type="transmembrane region" description="Helical" evidence="2">
    <location>
        <begin position="44"/>
        <end position="62"/>
    </location>
</feature>
<dbReference type="InterPro" id="IPR052413">
    <property type="entry name" value="SUR7_domain"/>
</dbReference>
<protein>
    <submittedName>
        <fullName evidence="3">SUR7/PalI family-domain-containing protein</fullName>
    </submittedName>
</protein>
<dbReference type="Pfam" id="PF06687">
    <property type="entry name" value="SUR7"/>
    <property type="match status" value="1"/>
</dbReference>
<feature type="transmembrane region" description="Helical" evidence="2">
    <location>
        <begin position="173"/>
        <end position="196"/>
    </location>
</feature>
<feature type="transmembrane region" description="Helical" evidence="2">
    <location>
        <begin position="250"/>
        <end position="276"/>
    </location>
</feature>
<accession>A0ABR2JA22</accession>
<keyword evidence="2" id="KW-0812">Transmembrane</keyword>
<organism evidence="3 4">
    <name type="scientific">Apiospora arundinis</name>
    <dbReference type="NCBI Taxonomy" id="335852"/>
    <lineage>
        <taxon>Eukaryota</taxon>
        <taxon>Fungi</taxon>
        <taxon>Dikarya</taxon>
        <taxon>Ascomycota</taxon>
        <taxon>Pezizomycotina</taxon>
        <taxon>Sordariomycetes</taxon>
        <taxon>Xylariomycetidae</taxon>
        <taxon>Amphisphaeriales</taxon>
        <taxon>Apiosporaceae</taxon>
        <taxon>Apiospora</taxon>
    </lineage>
</organism>